<dbReference type="PaxDb" id="3708-A0A078GNL7"/>
<proteinExistence type="predicted"/>
<feature type="domain" description="DUF1985" evidence="2">
    <location>
        <begin position="182"/>
        <end position="248"/>
    </location>
</feature>
<dbReference type="Proteomes" id="UP000028999">
    <property type="component" value="Unassembled WGS sequence"/>
</dbReference>
<protein>
    <submittedName>
        <fullName evidence="3">BnaC06g03060D protein</fullName>
    </submittedName>
</protein>
<evidence type="ECO:0000313" key="4">
    <source>
        <dbReference type="Proteomes" id="UP000028999"/>
    </source>
</evidence>
<gene>
    <name evidence="3" type="primary">BnaC06g03060D</name>
    <name evidence="3" type="ORF">GSBRNA2T00039094001</name>
</gene>
<evidence type="ECO:0000313" key="3">
    <source>
        <dbReference type="EMBL" id="CDY28125.1"/>
    </source>
</evidence>
<feature type="compositionally biased region" description="Basic and acidic residues" evidence="1">
    <location>
        <begin position="91"/>
        <end position="101"/>
    </location>
</feature>
<evidence type="ECO:0000259" key="2">
    <source>
        <dbReference type="Pfam" id="PF09331"/>
    </source>
</evidence>
<dbReference type="EMBL" id="LK032214">
    <property type="protein sequence ID" value="CDY28125.1"/>
    <property type="molecule type" value="Genomic_DNA"/>
</dbReference>
<dbReference type="AlphaFoldDB" id="A0A078GNL7"/>
<keyword evidence="4" id="KW-1185">Reference proteome</keyword>
<dbReference type="Gramene" id="CDY28125">
    <property type="protein sequence ID" value="CDY28125"/>
    <property type="gene ID" value="GSBRNA2T00039094001"/>
</dbReference>
<organism evidence="3 4">
    <name type="scientific">Brassica napus</name>
    <name type="common">Rape</name>
    <dbReference type="NCBI Taxonomy" id="3708"/>
    <lineage>
        <taxon>Eukaryota</taxon>
        <taxon>Viridiplantae</taxon>
        <taxon>Streptophyta</taxon>
        <taxon>Embryophyta</taxon>
        <taxon>Tracheophyta</taxon>
        <taxon>Spermatophyta</taxon>
        <taxon>Magnoliopsida</taxon>
        <taxon>eudicotyledons</taxon>
        <taxon>Gunneridae</taxon>
        <taxon>Pentapetalae</taxon>
        <taxon>rosids</taxon>
        <taxon>malvids</taxon>
        <taxon>Brassicales</taxon>
        <taxon>Brassicaceae</taxon>
        <taxon>Brassiceae</taxon>
        <taxon>Brassica</taxon>
    </lineage>
</organism>
<dbReference type="InterPro" id="IPR015410">
    <property type="entry name" value="DUF1985"/>
</dbReference>
<sequence length="267" mass="29728">MATEKYETKLGLTLRRRSPAMEYRRCRSSLARENFGDFPGFRKTRVINFVVLPALGAVGESSPTIIRPQTTPAVMKKSKLSQTTVCRRARSSGEELPERPPAKQQRYPGGQFSDGVPSSVLPRRLFAYGDGCDGHFDGFPVSGAVSASRCTLPELYEAHRLPPQPTARYGSQTRVLVHLRARSTTVLRMLGNEYLAVDKQLPLALIALVDGVLCPSNKDLKLTPRYVEMMSDFESFLAYPWGRESFLTIVPRFLPPLVIAPGETHCK</sequence>
<accession>A0A078GNL7</accession>
<reference evidence="3 4" key="1">
    <citation type="journal article" date="2014" name="Science">
        <title>Plant genetics. Early allopolyploid evolution in the post-Neolithic Brassica napus oilseed genome.</title>
        <authorList>
            <person name="Chalhoub B."/>
            <person name="Denoeud F."/>
            <person name="Liu S."/>
            <person name="Parkin I.A."/>
            <person name="Tang H."/>
            <person name="Wang X."/>
            <person name="Chiquet J."/>
            <person name="Belcram H."/>
            <person name="Tong C."/>
            <person name="Samans B."/>
            <person name="Correa M."/>
            <person name="Da Silva C."/>
            <person name="Just J."/>
            <person name="Falentin C."/>
            <person name="Koh C.S."/>
            <person name="Le Clainche I."/>
            <person name="Bernard M."/>
            <person name="Bento P."/>
            <person name="Noel B."/>
            <person name="Labadie K."/>
            <person name="Alberti A."/>
            <person name="Charles M."/>
            <person name="Arnaud D."/>
            <person name="Guo H."/>
            <person name="Daviaud C."/>
            <person name="Alamery S."/>
            <person name="Jabbari K."/>
            <person name="Zhao M."/>
            <person name="Edger P.P."/>
            <person name="Chelaifa H."/>
            <person name="Tack D."/>
            <person name="Lassalle G."/>
            <person name="Mestiri I."/>
            <person name="Schnel N."/>
            <person name="Le Paslier M.C."/>
            <person name="Fan G."/>
            <person name="Renault V."/>
            <person name="Bayer P.E."/>
            <person name="Golicz A.A."/>
            <person name="Manoli S."/>
            <person name="Lee T.H."/>
            <person name="Thi V.H."/>
            <person name="Chalabi S."/>
            <person name="Hu Q."/>
            <person name="Fan C."/>
            <person name="Tollenaere R."/>
            <person name="Lu Y."/>
            <person name="Battail C."/>
            <person name="Shen J."/>
            <person name="Sidebottom C.H."/>
            <person name="Wang X."/>
            <person name="Canaguier A."/>
            <person name="Chauveau A."/>
            <person name="Berard A."/>
            <person name="Deniot G."/>
            <person name="Guan M."/>
            <person name="Liu Z."/>
            <person name="Sun F."/>
            <person name="Lim Y.P."/>
            <person name="Lyons E."/>
            <person name="Town C.D."/>
            <person name="Bancroft I."/>
            <person name="Wang X."/>
            <person name="Meng J."/>
            <person name="Ma J."/>
            <person name="Pires J.C."/>
            <person name="King G.J."/>
            <person name="Brunel D."/>
            <person name="Delourme R."/>
            <person name="Renard M."/>
            <person name="Aury J.M."/>
            <person name="Adams K.L."/>
            <person name="Batley J."/>
            <person name="Snowdon R.J."/>
            <person name="Tost J."/>
            <person name="Edwards D."/>
            <person name="Zhou Y."/>
            <person name="Hua W."/>
            <person name="Sharpe A.G."/>
            <person name="Paterson A.H."/>
            <person name="Guan C."/>
            <person name="Wincker P."/>
        </authorList>
    </citation>
    <scope>NUCLEOTIDE SEQUENCE [LARGE SCALE GENOMIC DNA]</scope>
    <source>
        <strain evidence="4">cv. Darmor-bzh</strain>
    </source>
</reference>
<name>A0A078GNL7_BRANA</name>
<feature type="region of interest" description="Disordered" evidence="1">
    <location>
        <begin position="89"/>
        <end position="113"/>
    </location>
</feature>
<dbReference type="Pfam" id="PF09331">
    <property type="entry name" value="DUF1985"/>
    <property type="match status" value="1"/>
</dbReference>
<evidence type="ECO:0000256" key="1">
    <source>
        <dbReference type="SAM" id="MobiDB-lite"/>
    </source>
</evidence>